<accession>A0ACB8AWI1</accession>
<comment type="caution">
    <text evidence="1">The sequence shown here is derived from an EMBL/GenBank/DDBJ whole genome shotgun (WGS) entry which is preliminary data.</text>
</comment>
<protein>
    <submittedName>
        <fullName evidence="1">Uncharacterized protein</fullName>
    </submittedName>
</protein>
<evidence type="ECO:0000313" key="2">
    <source>
        <dbReference type="Proteomes" id="UP000790709"/>
    </source>
</evidence>
<organism evidence="1 2">
    <name type="scientific">Leucogyrophana mollusca</name>
    <dbReference type="NCBI Taxonomy" id="85980"/>
    <lineage>
        <taxon>Eukaryota</taxon>
        <taxon>Fungi</taxon>
        <taxon>Dikarya</taxon>
        <taxon>Basidiomycota</taxon>
        <taxon>Agaricomycotina</taxon>
        <taxon>Agaricomycetes</taxon>
        <taxon>Agaricomycetidae</taxon>
        <taxon>Boletales</taxon>
        <taxon>Boletales incertae sedis</taxon>
        <taxon>Leucogyrophana</taxon>
    </lineage>
</organism>
<proteinExistence type="predicted"/>
<dbReference type="Proteomes" id="UP000790709">
    <property type="component" value="Unassembled WGS sequence"/>
</dbReference>
<evidence type="ECO:0000313" key="1">
    <source>
        <dbReference type="EMBL" id="KAH7917326.1"/>
    </source>
</evidence>
<name>A0ACB8AWI1_9AGAM</name>
<dbReference type="EMBL" id="MU267120">
    <property type="protein sequence ID" value="KAH7917326.1"/>
    <property type="molecule type" value="Genomic_DNA"/>
</dbReference>
<keyword evidence="2" id="KW-1185">Reference proteome</keyword>
<sequence length="323" mass="35721">MLTLYTICVHSLSQNLRSSKLDRPRRRRTWCHLTYISVMFVLGTLYTIASSWRALLPYFNNPGSAGSTVGYSDMSWSGPISRIGTASFMISNWMGDGLVLWRLSVLYHGSRYRMWVIILPSVLYLSVIGLSGFVTAHPSEVEQILYSESAAPIEIACFVLSVSLSIISTILVVTRVLLHRRKLNSVLGPGHASPYLCIAVMTIESSGLYVLWAVLYLILYVVDSPVQYVFLTSLCQIQVIAPLLIIIFVSQGKHWMRDADPNSAADSNIRFATNAVHLEMGRRGSEETLGSRAIYVVSSSPGNVGECEKRPQGPSTPPPVDDT</sequence>
<reference evidence="1" key="1">
    <citation type="journal article" date="2021" name="New Phytol.">
        <title>Evolutionary innovations through gain and loss of genes in the ectomycorrhizal Boletales.</title>
        <authorList>
            <person name="Wu G."/>
            <person name="Miyauchi S."/>
            <person name="Morin E."/>
            <person name="Kuo A."/>
            <person name="Drula E."/>
            <person name="Varga T."/>
            <person name="Kohler A."/>
            <person name="Feng B."/>
            <person name="Cao Y."/>
            <person name="Lipzen A."/>
            <person name="Daum C."/>
            <person name="Hundley H."/>
            <person name="Pangilinan J."/>
            <person name="Johnson J."/>
            <person name="Barry K."/>
            <person name="LaButti K."/>
            <person name="Ng V."/>
            <person name="Ahrendt S."/>
            <person name="Min B."/>
            <person name="Choi I.G."/>
            <person name="Park H."/>
            <person name="Plett J.M."/>
            <person name="Magnuson J."/>
            <person name="Spatafora J.W."/>
            <person name="Nagy L.G."/>
            <person name="Henrissat B."/>
            <person name="Grigoriev I.V."/>
            <person name="Yang Z.L."/>
            <person name="Xu J."/>
            <person name="Martin F.M."/>
        </authorList>
    </citation>
    <scope>NUCLEOTIDE SEQUENCE</scope>
    <source>
        <strain evidence="1">KUC20120723A-06</strain>
    </source>
</reference>
<gene>
    <name evidence="1" type="ORF">BV22DRAFT_1026581</name>
</gene>